<dbReference type="PANTHER" id="PTHR47272:SF2">
    <property type="entry name" value="PIGGYBAC TRANSPOSABLE ELEMENT-DERIVED PROTEIN 3-LIKE"/>
    <property type="match status" value="1"/>
</dbReference>
<organism evidence="2 3">
    <name type="scientific">Haemaphysalis longicornis</name>
    <name type="common">Bush tick</name>
    <dbReference type="NCBI Taxonomy" id="44386"/>
    <lineage>
        <taxon>Eukaryota</taxon>
        <taxon>Metazoa</taxon>
        <taxon>Ecdysozoa</taxon>
        <taxon>Arthropoda</taxon>
        <taxon>Chelicerata</taxon>
        <taxon>Arachnida</taxon>
        <taxon>Acari</taxon>
        <taxon>Parasitiformes</taxon>
        <taxon>Ixodida</taxon>
        <taxon>Ixodoidea</taxon>
        <taxon>Ixodidae</taxon>
        <taxon>Haemaphysalinae</taxon>
        <taxon>Haemaphysalis</taxon>
    </lineage>
</organism>
<feature type="domain" description="PiggyBac transposable element-derived protein" evidence="1">
    <location>
        <begin position="8"/>
        <end position="252"/>
    </location>
</feature>
<evidence type="ECO:0000313" key="3">
    <source>
        <dbReference type="Proteomes" id="UP000821853"/>
    </source>
</evidence>
<proteinExistence type="predicted"/>
<keyword evidence="3" id="KW-1185">Reference proteome</keyword>
<dbReference type="AlphaFoldDB" id="A0A9J6FVV4"/>
<dbReference type="PANTHER" id="PTHR47272">
    <property type="entry name" value="DDE_TNP_1_7 DOMAIN-CONTAINING PROTEIN"/>
    <property type="match status" value="1"/>
</dbReference>
<dbReference type="VEuPathDB" id="VectorBase:HLOH_052590"/>
<dbReference type="InterPro" id="IPR029526">
    <property type="entry name" value="PGBD"/>
</dbReference>
<sequence>MHCWRQLDLEVIKDSMQRARFFELRSYLHLVDRICVTDKEKDANRLFVKPVVEFFRKACLEIPRSREVLRGRANGTVNWRVPHAAVCPEQTEPCCAEEVCVAASYGLVLDFAIHVGKGTAPNSELKKLGLGGAVGKKLTETVNRHDVTFLFTDRYFMGINVAALFAHENVNISGTIMANRTNGDATRMPNERAMKRGESYCIVRRDDKLCLGKWKDNKSIISLSTAFATDLEWKWRRWSKKVKKRIELIQPHIVAQYN</sequence>
<dbReference type="EMBL" id="JABSTR010000005">
    <property type="protein sequence ID" value="KAH9370270.1"/>
    <property type="molecule type" value="Genomic_DNA"/>
</dbReference>
<gene>
    <name evidence="2" type="ORF">HPB48_007393</name>
</gene>
<accession>A0A9J6FVV4</accession>
<evidence type="ECO:0000313" key="2">
    <source>
        <dbReference type="EMBL" id="KAH9370270.1"/>
    </source>
</evidence>
<evidence type="ECO:0000259" key="1">
    <source>
        <dbReference type="Pfam" id="PF13843"/>
    </source>
</evidence>
<reference evidence="2 3" key="1">
    <citation type="journal article" date="2020" name="Cell">
        <title>Large-Scale Comparative Analyses of Tick Genomes Elucidate Their Genetic Diversity and Vector Capacities.</title>
        <authorList>
            <consortium name="Tick Genome and Microbiome Consortium (TIGMIC)"/>
            <person name="Jia N."/>
            <person name="Wang J."/>
            <person name="Shi W."/>
            <person name="Du L."/>
            <person name="Sun Y."/>
            <person name="Zhan W."/>
            <person name="Jiang J.F."/>
            <person name="Wang Q."/>
            <person name="Zhang B."/>
            <person name="Ji P."/>
            <person name="Bell-Sakyi L."/>
            <person name="Cui X.M."/>
            <person name="Yuan T.T."/>
            <person name="Jiang B.G."/>
            <person name="Yang W.F."/>
            <person name="Lam T.T."/>
            <person name="Chang Q.C."/>
            <person name="Ding S.J."/>
            <person name="Wang X.J."/>
            <person name="Zhu J.G."/>
            <person name="Ruan X.D."/>
            <person name="Zhao L."/>
            <person name="Wei J.T."/>
            <person name="Ye R.Z."/>
            <person name="Que T.C."/>
            <person name="Du C.H."/>
            <person name="Zhou Y.H."/>
            <person name="Cheng J.X."/>
            <person name="Dai P.F."/>
            <person name="Guo W.B."/>
            <person name="Han X.H."/>
            <person name="Huang E.J."/>
            <person name="Li L.F."/>
            <person name="Wei W."/>
            <person name="Gao Y.C."/>
            <person name="Liu J.Z."/>
            <person name="Shao H.Z."/>
            <person name="Wang X."/>
            <person name="Wang C.C."/>
            <person name="Yang T.C."/>
            <person name="Huo Q.B."/>
            <person name="Li W."/>
            <person name="Chen H.Y."/>
            <person name="Chen S.E."/>
            <person name="Zhou L.G."/>
            <person name="Ni X.B."/>
            <person name="Tian J.H."/>
            <person name="Sheng Y."/>
            <person name="Liu T."/>
            <person name="Pan Y.S."/>
            <person name="Xia L.Y."/>
            <person name="Li J."/>
            <person name="Zhao F."/>
            <person name="Cao W.C."/>
        </authorList>
    </citation>
    <scope>NUCLEOTIDE SEQUENCE [LARGE SCALE GENOMIC DNA]</scope>
    <source>
        <strain evidence="2">HaeL-2018</strain>
    </source>
</reference>
<comment type="caution">
    <text evidence="2">The sequence shown here is derived from an EMBL/GenBank/DDBJ whole genome shotgun (WGS) entry which is preliminary data.</text>
</comment>
<dbReference type="Proteomes" id="UP000821853">
    <property type="component" value="Chromosome 3"/>
</dbReference>
<protein>
    <recommendedName>
        <fullName evidence="1">PiggyBac transposable element-derived protein domain-containing protein</fullName>
    </recommendedName>
</protein>
<name>A0A9J6FVV4_HAELO</name>
<dbReference type="Pfam" id="PF13843">
    <property type="entry name" value="DDE_Tnp_1_7"/>
    <property type="match status" value="1"/>
</dbReference>